<proteinExistence type="predicted"/>
<organism evidence="2 3">
    <name type="scientific">Heyndrickxia ginsengihumi</name>
    <dbReference type="NCBI Taxonomy" id="363870"/>
    <lineage>
        <taxon>Bacteria</taxon>
        <taxon>Bacillati</taxon>
        <taxon>Bacillota</taxon>
        <taxon>Bacilli</taxon>
        <taxon>Bacillales</taxon>
        <taxon>Bacillaceae</taxon>
        <taxon>Heyndrickxia</taxon>
    </lineage>
</organism>
<protein>
    <submittedName>
        <fullName evidence="2">IS110 family transposase</fullName>
    </submittedName>
</protein>
<keyword evidence="3" id="KW-1185">Reference proteome</keyword>
<dbReference type="EMBL" id="JAAIWK010000035">
    <property type="protein sequence ID" value="NEY21470.1"/>
    <property type="molecule type" value="Genomic_DNA"/>
</dbReference>
<comment type="caution">
    <text evidence="2">The sequence shown here is derived from an EMBL/GenBank/DDBJ whole genome shotgun (WGS) entry which is preliminary data.</text>
</comment>
<evidence type="ECO:0000313" key="2">
    <source>
        <dbReference type="EMBL" id="NEY21470.1"/>
    </source>
</evidence>
<dbReference type="InterPro" id="IPR003346">
    <property type="entry name" value="Transposase_20"/>
</dbReference>
<accession>A0A6M0PBU7</accession>
<evidence type="ECO:0000313" key="3">
    <source>
        <dbReference type="Proteomes" id="UP000476934"/>
    </source>
</evidence>
<evidence type="ECO:0000259" key="1">
    <source>
        <dbReference type="Pfam" id="PF02371"/>
    </source>
</evidence>
<dbReference type="GO" id="GO:0006313">
    <property type="term" value="P:DNA transposition"/>
    <property type="evidence" value="ECO:0007669"/>
    <property type="project" value="InterPro"/>
</dbReference>
<dbReference type="GO" id="GO:0003677">
    <property type="term" value="F:DNA binding"/>
    <property type="evidence" value="ECO:0007669"/>
    <property type="project" value="InterPro"/>
</dbReference>
<reference evidence="2 3" key="2">
    <citation type="submission" date="2020-03" db="EMBL/GenBank/DDBJ databases">
        <title>Bacillus aquiflavi sp. nov., isolated from yellow water of strong flavor Chinese baijiu in Yibin region of China.</title>
        <authorList>
            <person name="Xie J."/>
        </authorList>
    </citation>
    <scope>NUCLEOTIDE SEQUENCE [LARGE SCALE GENOMIC DNA]</scope>
    <source>
        <strain evidence="2 3">Gsoil 114</strain>
    </source>
</reference>
<gene>
    <name evidence="2" type="ORF">G4D61_16120</name>
</gene>
<reference evidence="2 3" key="1">
    <citation type="submission" date="2020-02" db="EMBL/GenBank/DDBJ databases">
        <authorList>
            <person name="Feng H."/>
        </authorList>
    </citation>
    <scope>NUCLEOTIDE SEQUENCE [LARGE SCALE GENOMIC DNA]</scope>
    <source>
        <strain evidence="2 3">Gsoil 114</strain>
    </source>
</reference>
<dbReference type="OrthoDB" id="9790935at2"/>
<sequence>MHYQSGITHYCDRINKRGNKKLRKILFFMIAQCL</sequence>
<dbReference type="Pfam" id="PF02371">
    <property type="entry name" value="Transposase_20"/>
    <property type="match status" value="1"/>
</dbReference>
<dbReference type="GO" id="GO:0004803">
    <property type="term" value="F:transposase activity"/>
    <property type="evidence" value="ECO:0007669"/>
    <property type="project" value="InterPro"/>
</dbReference>
<dbReference type="Proteomes" id="UP000476934">
    <property type="component" value="Unassembled WGS sequence"/>
</dbReference>
<dbReference type="RefSeq" id="WP_152604322.1">
    <property type="nucleotide sequence ID" value="NZ_JAAIWK010000035.1"/>
</dbReference>
<name>A0A6M0PBU7_9BACI</name>
<dbReference type="AlphaFoldDB" id="A0A6M0PBU7"/>
<feature type="domain" description="Transposase IS116/IS110/IS902 C-terminal" evidence="1">
    <location>
        <begin position="2"/>
        <end position="30"/>
    </location>
</feature>